<dbReference type="EMBL" id="CYXT01000019">
    <property type="protein sequence ID" value="CUN06585.1"/>
    <property type="molecule type" value="Genomic_DNA"/>
</dbReference>
<protein>
    <submittedName>
        <fullName evidence="1">Uncharacterized protein</fullName>
    </submittedName>
</protein>
<dbReference type="Proteomes" id="UP000095598">
    <property type="component" value="Unassembled WGS sequence"/>
</dbReference>
<organism evidence="1 2">
    <name type="scientific">Anaerostipes hadrus</name>
    <dbReference type="NCBI Taxonomy" id="649756"/>
    <lineage>
        <taxon>Bacteria</taxon>
        <taxon>Bacillati</taxon>
        <taxon>Bacillota</taxon>
        <taxon>Clostridia</taxon>
        <taxon>Lachnospirales</taxon>
        <taxon>Lachnospiraceae</taxon>
        <taxon>Anaerostipes</taxon>
    </lineage>
</organism>
<gene>
    <name evidence="1" type="ORF">ERS852425_02397</name>
</gene>
<sequence length="126" mass="14370">MAQDYIKINNKKVWQPDSDTAVAFETTYTQGSTRAQSGKGKFTPMFTVERFTYSASDVPMSKVTEILEMVARGKSFDLHYFSVFYGEWRTAKFYVGQVSDIKIKTLKNNHEKVSSISFNMQGVNPI</sequence>
<evidence type="ECO:0000313" key="2">
    <source>
        <dbReference type="Proteomes" id="UP000095598"/>
    </source>
</evidence>
<reference evidence="1 2" key="1">
    <citation type="submission" date="2015-09" db="EMBL/GenBank/DDBJ databases">
        <authorList>
            <consortium name="Pathogen Informatics"/>
        </authorList>
    </citation>
    <scope>NUCLEOTIDE SEQUENCE [LARGE SCALE GENOMIC DNA]</scope>
    <source>
        <strain evidence="1 2">2789STDY5608868</strain>
    </source>
</reference>
<proteinExistence type="predicted"/>
<accession>A0A173TXH0</accession>
<dbReference type="AlphaFoldDB" id="A0A173TXH0"/>
<name>A0A173TXH0_ANAHA</name>
<evidence type="ECO:0000313" key="1">
    <source>
        <dbReference type="EMBL" id="CUN06585.1"/>
    </source>
</evidence>
<dbReference type="RefSeq" id="WP_055259177.1">
    <property type="nucleotide sequence ID" value="NZ_CYXT01000019.1"/>
</dbReference>